<organism evidence="1 2">
    <name type="scientific">Plenodomus tracheiphilus IPT5</name>
    <dbReference type="NCBI Taxonomy" id="1408161"/>
    <lineage>
        <taxon>Eukaryota</taxon>
        <taxon>Fungi</taxon>
        <taxon>Dikarya</taxon>
        <taxon>Ascomycota</taxon>
        <taxon>Pezizomycotina</taxon>
        <taxon>Dothideomycetes</taxon>
        <taxon>Pleosporomycetidae</taxon>
        <taxon>Pleosporales</taxon>
        <taxon>Pleosporineae</taxon>
        <taxon>Leptosphaeriaceae</taxon>
        <taxon>Plenodomus</taxon>
    </lineage>
</organism>
<accession>A0A6A7BKM7</accession>
<protein>
    <submittedName>
        <fullName evidence="1">Uncharacterized protein</fullName>
    </submittedName>
</protein>
<dbReference type="EMBL" id="MU006291">
    <property type="protein sequence ID" value="KAF2855327.1"/>
    <property type="molecule type" value="Genomic_DNA"/>
</dbReference>
<evidence type="ECO:0000313" key="1">
    <source>
        <dbReference type="EMBL" id="KAF2855327.1"/>
    </source>
</evidence>
<gene>
    <name evidence="1" type="ORF">T440DRAFT_539631</name>
</gene>
<sequence length="272" mass="30430">MPKVIKKAAVTKDITVMFEGFACTVEISKHFSPSEIYRAIHKALPPRENIRITNELNEPLLLRYENLKTTSKIYAHRLGDSDPASASQGPSGKKAAQQVAKIMQHWGLKDPEDILPVDLRPRERPLGKEMFATRQDVKMSISVLRSGDWPVAFVTALQNLSKLTVKEHEMAVEILRGIVAERHTSDEQHRKVYDVMTQELATEGLGLELFAGGLGEAIGAVEKEMLKGKEKEKEKGNKKVVAEEQSEQHVVLPPRTFVIACKSAVEEEDEQL</sequence>
<proteinExistence type="predicted"/>
<keyword evidence="2" id="KW-1185">Reference proteome</keyword>
<dbReference type="Proteomes" id="UP000799423">
    <property type="component" value="Unassembled WGS sequence"/>
</dbReference>
<name>A0A6A7BKM7_9PLEO</name>
<reference evidence="1" key="1">
    <citation type="submission" date="2020-01" db="EMBL/GenBank/DDBJ databases">
        <authorList>
            <consortium name="DOE Joint Genome Institute"/>
            <person name="Haridas S."/>
            <person name="Albert R."/>
            <person name="Binder M."/>
            <person name="Bloem J."/>
            <person name="Labutti K."/>
            <person name="Salamov A."/>
            <person name="Andreopoulos B."/>
            <person name="Baker S.E."/>
            <person name="Barry K."/>
            <person name="Bills G."/>
            <person name="Bluhm B.H."/>
            <person name="Cannon C."/>
            <person name="Castanera R."/>
            <person name="Culley D.E."/>
            <person name="Daum C."/>
            <person name="Ezra D."/>
            <person name="Gonzalez J.B."/>
            <person name="Henrissat B."/>
            <person name="Kuo A."/>
            <person name="Liang C."/>
            <person name="Lipzen A."/>
            <person name="Lutzoni F."/>
            <person name="Magnuson J."/>
            <person name="Mondo S."/>
            <person name="Nolan M."/>
            <person name="Ohm R."/>
            <person name="Pangilinan J."/>
            <person name="Park H.-J."/>
            <person name="Ramirez L."/>
            <person name="Alfaro M."/>
            <person name="Sun H."/>
            <person name="Tritt A."/>
            <person name="Yoshinaga Y."/>
            <person name="Zwiers L.-H."/>
            <person name="Turgeon B.G."/>
            <person name="Goodwin S.B."/>
            <person name="Spatafora J.W."/>
            <person name="Crous P.W."/>
            <person name="Grigoriev I.V."/>
        </authorList>
    </citation>
    <scope>NUCLEOTIDE SEQUENCE</scope>
    <source>
        <strain evidence="1">IPT5</strain>
    </source>
</reference>
<dbReference type="AlphaFoldDB" id="A0A6A7BKM7"/>
<dbReference type="OrthoDB" id="10490144at2759"/>
<evidence type="ECO:0000313" key="2">
    <source>
        <dbReference type="Proteomes" id="UP000799423"/>
    </source>
</evidence>